<evidence type="ECO:0000313" key="3">
    <source>
        <dbReference type="Proteomes" id="UP001346869"/>
    </source>
</evidence>
<feature type="region of interest" description="Disordered" evidence="1">
    <location>
        <begin position="1"/>
        <end position="429"/>
    </location>
</feature>
<dbReference type="GO" id="GO:0045202">
    <property type="term" value="C:synapse"/>
    <property type="evidence" value="ECO:0007669"/>
    <property type="project" value="TreeGrafter"/>
</dbReference>
<keyword evidence="3" id="KW-1185">Reference proteome</keyword>
<comment type="caution">
    <text evidence="2">The sequence shown here is derived from an EMBL/GenBank/DDBJ whole genome shotgun (WGS) entry which is preliminary data.</text>
</comment>
<feature type="compositionally biased region" description="Low complexity" evidence="1">
    <location>
        <begin position="363"/>
        <end position="379"/>
    </location>
</feature>
<feature type="compositionally biased region" description="Basic residues" evidence="1">
    <location>
        <begin position="333"/>
        <end position="347"/>
    </location>
</feature>
<dbReference type="AlphaFoldDB" id="A0AAN7XT82"/>
<dbReference type="GO" id="GO:0005874">
    <property type="term" value="C:microtubule"/>
    <property type="evidence" value="ECO:0007669"/>
    <property type="project" value="InterPro"/>
</dbReference>
<proteinExistence type="predicted"/>
<name>A0AAN7XT82_ELEMC</name>
<dbReference type="EMBL" id="JAUZQC010000008">
    <property type="protein sequence ID" value="KAK5866977.1"/>
    <property type="molecule type" value="Genomic_DNA"/>
</dbReference>
<evidence type="ECO:0000256" key="1">
    <source>
        <dbReference type="SAM" id="MobiDB-lite"/>
    </source>
</evidence>
<protein>
    <recommendedName>
        <fullName evidence="4">Microtubule-associated protein 1B</fullName>
    </recommendedName>
</protein>
<evidence type="ECO:0008006" key="4">
    <source>
        <dbReference type="Google" id="ProtNLM"/>
    </source>
</evidence>
<dbReference type="GO" id="GO:0016358">
    <property type="term" value="P:dendrite development"/>
    <property type="evidence" value="ECO:0007669"/>
    <property type="project" value="TreeGrafter"/>
</dbReference>
<dbReference type="GO" id="GO:0031114">
    <property type="term" value="P:regulation of microtubule depolymerization"/>
    <property type="evidence" value="ECO:0007669"/>
    <property type="project" value="TreeGrafter"/>
</dbReference>
<feature type="compositionally biased region" description="Polar residues" evidence="1">
    <location>
        <begin position="89"/>
        <end position="109"/>
    </location>
</feature>
<feature type="compositionally biased region" description="Polar residues" evidence="1">
    <location>
        <begin position="229"/>
        <end position="243"/>
    </location>
</feature>
<evidence type="ECO:0000313" key="2">
    <source>
        <dbReference type="EMBL" id="KAK5866977.1"/>
    </source>
</evidence>
<feature type="compositionally biased region" description="Polar residues" evidence="1">
    <location>
        <begin position="118"/>
        <end position="131"/>
    </location>
</feature>
<dbReference type="GO" id="GO:0003779">
    <property type="term" value="F:actin binding"/>
    <property type="evidence" value="ECO:0007669"/>
    <property type="project" value="TreeGrafter"/>
</dbReference>
<feature type="compositionally biased region" description="Acidic residues" evidence="1">
    <location>
        <begin position="72"/>
        <end position="83"/>
    </location>
</feature>
<gene>
    <name evidence="2" type="ORF">PBY51_011505</name>
</gene>
<dbReference type="GO" id="GO:0005829">
    <property type="term" value="C:cytosol"/>
    <property type="evidence" value="ECO:0007669"/>
    <property type="project" value="TreeGrafter"/>
</dbReference>
<dbReference type="GO" id="GO:0043025">
    <property type="term" value="C:neuronal cell body"/>
    <property type="evidence" value="ECO:0007669"/>
    <property type="project" value="TreeGrafter"/>
</dbReference>
<dbReference type="GO" id="GO:0007409">
    <property type="term" value="P:axonogenesis"/>
    <property type="evidence" value="ECO:0007669"/>
    <property type="project" value="TreeGrafter"/>
</dbReference>
<feature type="compositionally biased region" description="Low complexity" evidence="1">
    <location>
        <begin position="409"/>
        <end position="424"/>
    </location>
</feature>
<feature type="compositionally biased region" description="Pro residues" evidence="1">
    <location>
        <begin position="297"/>
        <end position="308"/>
    </location>
</feature>
<dbReference type="GO" id="GO:0000226">
    <property type="term" value="P:microtubule cytoskeleton organization"/>
    <property type="evidence" value="ECO:0007669"/>
    <property type="project" value="InterPro"/>
</dbReference>
<reference evidence="2 3" key="1">
    <citation type="journal article" date="2023" name="Genes (Basel)">
        <title>Chromosome-Level Genome Assembly and Circadian Gene Repertoire of the Patagonia Blennie Eleginops maclovinus-The Closest Ancestral Proxy of Antarctic Cryonotothenioids.</title>
        <authorList>
            <person name="Cheng C.C."/>
            <person name="Rivera-Colon A.G."/>
            <person name="Minhas B.F."/>
            <person name="Wilson L."/>
            <person name="Rayamajhi N."/>
            <person name="Vargas-Chacoff L."/>
            <person name="Catchen J.M."/>
        </authorList>
    </citation>
    <scope>NUCLEOTIDE SEQUENCE [LARGE SCALE GENOMIC DNA]</scope>
    <source>
        <strain evidence="2">JMC-PN-2008</strain>
    </source>
</reference>
<dbReference type="GO" id="GO:0030425">
    <property type="term" value="C:dendrite"/>
    <property type="evidence" value="ECO:0007669"/>
    <property type="project" value="TreeGrafter"/>
</dbReference>
<dbReference type="GO" id="GO:0005875">
    <property type="term" value="C:microtubule associated complex"/>
    <property type="evidence" value="ECO:0007669"/>
    <property type="project" value="TreeGrafter"/>
</dbReference>
<feature type="compositionally biased region" description="Basic and acidic residues" evidence="1">
    <location>
        <begin position="23"/>
        <end position="61"/>
    </location>
</feature>
<dbReference type="PANTHER" id="PTHR13843">
    <property type="entry name" value="MICROTUBULE-ASSOCIATED PROTEIN"/>
    <property type="match status" value="1"/>
</dbReference>
<dbReference type="InterPro" id="IPR026074">
    <property type="entry name" value="MAP1"/>
</dbReference>
<feature type="compositionally biased region" description="Basic and acidic residues" evidence="1">
    <location>
        <begin position="1"/>
        <end position="14"/>
    </location>
</feature>
<accession>A0AAN7XT82</accession>
<dbReference type="PANTHER" id="PTHR13843:SF6">
    <property type="entry name" value="MICROTUBULE-ASSOCIATED PROTEIN 1A"/>
    <property type="match status" value="1"/>
</dbReference>
<organism evidence="2 3">
    <name type="scientific">Eleginops maclovinus</name>
    <name type="common">Patagonian blennie</name>
    <name type="synonym">Eleginus maclovinus</name>
    <dbReference type="NCBI Taxonomy" id="56733"/>
    <lineage>
        <taxon>Eukaryota</taxon>
        <taxon>Metazoa</taxon>
        <taxon>Chordata</taxon>
        <taxon>Craniata</taxon>
        <taxon>Vertebrata</taxon>
        <taxon>Euteleostomi</taxon>
        <taxon>Actinopterygii</taxon>
        <taxon>Neopterygii</taxon>
        <taxon>Teleostei</taxon>
        <taxon>Neoteleostei</taxon>
        <taxon>Acanthomorphata</taxon>
        <taxon>Eupercaria</taxon>
        <taxon>Perciformes</taxon>
        <taxon>Notothenioidei</taxon>
        <taxon>Eleginopidae</taxon>
        <taxon>Eleginops</taxon>
    </lineage>
</organism>
<dbReference type="Proteomes" id="UP001346869">
    <property type="component" value="Unassembled WGS sequence"/>
</dbReference>
<dbReference type="GO" id="GO:0008017">
    <property type="term" value="F:microtubule binding"/>
    <property type="evidence" value="ECO:0007669"/>
    <property type="project" value="InterPro"/>
</dbReference>
<reference evidence="2 3" key="2">
    <citation type="journal article" date="2023" name="Mol. Biol. Evol.">
        <title>Genomics of Secondarily Temperate Adaptation in the Only Non-Antarctic Icefish.</title>
        <authorList>
            <person name="Rivera-Colon A.G."/>
            <person name="Rayamajhi N."/>
            <person name="Minhas B.F."/>
            <person name="Madrigal G."/>
            <person name="Bilyk K.T."/>
            <person name="Yoon V."/>
            <person name="Hune M."/>
            <person name="Gregory S."/>
            <person name="Cheng C.H.C."/>
            <person name="Catchen J.M."/>
        </authorList>
    </citation>
    <scope>NUCLEOTIDE SEQUENCE [LARGE SCALE GENOMIC DNA]</scope>
    <source>
        <strain evidence="2">JMC-PN-2008</strain>
    </source>
</reference>
<sequence length="549" mass="59814">MMCKDSTEEKKATTDTKMCGKAGDCKKDKEEKSSSEKPPERLLERRRSSISDWELLQRPEDCPSAPPPGYRDDDEDEEDEEAMEWMTSAHGTSMSSSKDAYHTETSSQGAARADRPSDLNTGATSSSSHPGYSSCEYKHRKGDLSPSFINPSPHPLSSDEGEGQEEDRSDHSQEGDEDEQEQHSVKRRSHKQKSHHTQSHHGDSGQGPQQLPGPMSSGLAVTLAGEETPPTSVSESLPSQSDSDVPPGTEECPSITAEGNLDSDEDAEHLPVDKLSAAAAGHHPSSPRTSQKTHDPAPTPMKDPYPHPPHPDVCMVDPESLLNDHSSTEKLLKKEHKTTKGLRKSKPKSASPSRKGEVRKRSSTPSKQASKDSSSPRSASLKRKDTDRSSRLIKMSETQGSRTEILSPGKGLVNGVKSSSGNNSQKTGSVVPAGPPIYVDLAYVPNHCSAKNVDQEFFKRVRAAYYVVSGNDPGSGEPSRGVLDSLLEGKAQWGSNLQVTLIPTHDTEVTRDWYQQTHEKQQDLNIMVLASSSTVVMQDESFPACKIEF</sequence>
<feature type="compositionally biased region" description="Basic residues" evidence="1">
    <location>
        <begin position="185"/>
        <end position="199"/>
    </location>
</feature>